<dbReference type="SFLD" id="SFLDG01067">
    <property type="entry name" value="SPASM/twitch_domain_containing"/>
    <property type="match status" value="1"/>
</dbReference>
<dbReference type="InterPro" id="IPR050377">
    <property type="entry name" value="Radical_SAM_PqqE_MftC-like"/>
</dbReference>
<dbReference type="PANTHER" id="PTHR11228:SF7">
    <property type="entry name" value="PQQA PEPTIDE CYCLASE"/>
    <property type="match status" value="1"/>
</dbReference>
<dbReference type="RefSeq" id="WP_092076797.1">
    <property type="nucleotide sequence ID" value="NZ_FNAQ01000003.1"/>
</dbReference>
<organism evidence="7 8">
    <name type="scientific">Desulfuromonas thiophila</name>
    <dbReference type="NCBI Taxonomy" id="57664"/>
    <lineage>
        <taxon>Bacteria</taxon>
        <taxon>Pseudomonadati</taxon>
        <taxon>Thermodesulfobacteriota</taxon>
        <taxon>Desulfuromonadia</taxon>
        <taxon>Desulfuromonadales</taxon>
        <taxon>Desulfuromonadaceae</taxon>
        <taxon>Desulfuromonas</taxon>
    </lineage>
</organism>
<evidence type="ECO:0000256" key="1">
    <source>
        <dbReference type="ARBA" id="ARBA00001966"/>
    </source>
</evidence>
<evidence type="ECO:0000259" key="6">
    <source>
        <dbReference type="PROSITE" id="PS51918"/>
    </source>
</evidence>
<dbReference type="GO" id="GO:0003824">
    <property type="term" value="F:catalytic activity"/>
    <property type="evidence" value="ECO:0007669"/>
    <property type="project" value="InterPro"/>
</dbReference>
<keyword evidence="3" id="KW-0479">Metal-binding</keyword>
<dbReference type="Gene3D" id="3.20.20.70">
    <property type="entry name" value="Aldolase class I"/>
    <property type="match status" value="1"/>
</dbReference>
<feature type="domain" description="Radical SAM core" evidence="6">
    <location>
        <begin position="92"/>
        <end position="303"/>
    </location>
</feature>
<dbReference type="InterPro" id="IPR025714">
    <property type="entry name" value="Methyltranfer_dom"/>
</dbReference>
<dbReference type="GO" id="GO:0046872">
    <property type="term" value="F:metal ion binding"/>
    <property type="evidence" value="ECO:0007669"/>
    <property type="project" value="UniProtKB-KW"/>
</dbReference>
<dbReference type="Gene3D" id="3.40.50.150">
    <property type="entry name" value="Vaccinia Virus protein VP39"/>
    <property type="match status" value="1"/>
</dbReference>
<dbReference type="SUPFAM" id="SSF53335">
    <property type="entry name" value="S-adenosyl-L-methionine-dependent methyltransferases"/>
    <property type="match status" value="1"/>
</dbReference>
<dbReference type="InterPro" id="IPR029063">
    <property type="entry name" value="SAM-dependent_MTases_sf"/>
</dbReference>
<name>A0A1G6ZXS9_9BACT</name>
<dbReference type="PANTHER" id="PTHR11228">
    <property type="entry name" value="RADICAL SAM DOMAIN PROTEIN"/>
    <property type="match status" value="1"/>
</dbReference>
<accession>A0A1G6ZXS9</accession>
<dbReference type="InterPro" id="IPR013785">
    <property type="entry name" value="Aldolase_TIM"/>
</dbReference>
<dbReference type="GO" id="GO:0051536">
    <property type="term" value="F:iron-sulfur cluster binding"/>
    <property type="evidence" value="ECO:0007669"/>
    <property type="project" value="UniProtKB-KW"/>
</dbReference>
<dbReference type="InterPro" id="IPR058240">
    <property type="entry name" value="rSAM_sf"/>
</dbReference>
<sequence>MYQPDSLPIAAVSGDPIFDVHRWLRLSHHGIPIYLYPEGPHWFVPSRGGDALLQQLRQNRPVSLTAEAVGFLQRLPQPPVAAYAGRAACLQLSGLQELWLHITNRCNLRCRHCLFASAADSAAELPLARLCQRIDEARALGCRLFALTGGEPTVHRDFVALVDHVLADPAAHVAVLTNGMALERLTSLADWPRDRLHWQISVDGLQARHDGLRGAGSFARLRQQLAGLRQQGWPFTLSMCVEADNLADMAAVVELAADWGAANVHFMWYFVRGRGGAERFADPGRIAAELRRALGVAERRGVRIDNLDALRTQLFAPPGTRHDGSGAGWQALAIGPDDRLYPSAALVDVAELATDLTAGLAAAWRDSAALTAIRHSSCATQDSPWRFLLGGGDLDHSYLHGGCFSGADPYLPLYEELALDLLVASASRQPDSERPLLRLKMGDVLESCGAHGAVALLHSNCLLALSQNDSRTVVKDFYAAAVGDRKEEILNPVCYDADLIDHIPEAFRFRGYGCGSPVLDAAITAGQTVLDLGCGSGVECFIAARLTGRQGRVIGVDMLAPMLELARQGAVGVAARLGYDNLEFHQAYLEALPLADASVDLILSNCVLNLSADKRCLFAEMWRVLKPGGRLVVADVVCESEPDAAIRNDEQLRGECIAGALTQKDLFGLLAESGFVHSRCLKRLPYRQVQGHAFFSLTFEAQRPALAEAAGAVRVLYPGPFASIGLEDGRLLFRGQLAWVSRQQAEAAGELLYQLEEDGTVANIAFSYSCNCALPARESDTQTVARQLSGCMLCGAPLLYAATSRLQRCHYCGRQFDSSVCCEQGHHVCDACHNADALAVIAHLCQEAEETELLPLFYRICRHPAIPLHGPQFHALVPAVILACYRNQGGTVSAAQMHMALQRGSQVMGGSCAFNGVCGAAVGVGIALSLLLEATPLTAVPRQQAQQLVQQVLAELAAFRAARCCQRDCVVALCKAAELSAALLPQPLRAGALEVCRQQARNPECLGAGCPLSPAARRRQTGSSLV</sequence>
<evidence type="ECO:0000313" key="7">
    <source>
        <dbReference type="EMBL" id="SDE07330.1"/>
    </source>
</evidence>
<dbReference type="Pfam" id="PF04055">
    <property type="entry name" value="Radical_SAM"/>
    <property type="match status" value="1"/>
</dbReference>
<proteinExistence type="predicted"/>
<keyword evidence="4" id="KW-0408">Iron</keyword>
<dbReference type="AlphaFoldDB" id="A0A1G6ZXS9"/>
<dbReference type="Pfam" id="PF13847">
    <property type="entry name" value="Methyltransf_31"/>
    <property type="match status" value="1"/>
</dbReference>
<evidence type="ECO:0000256" key="3">
    <source>
        <dbReference type="ARBA" id="ARBA00022723"/>
    </source>
</evidence>
<dbReference type="Proteomes" id="UP000243205">
    <property type="component" value="Unassembled WGS sequence"/>
</dbReference>
<gene>
    <name evidence="7" type="ORF">SAMN05661003_103179</name>
</gene>
<dbReference type="STRING" id="57664.SAMN05661003_103179"/>
<dbReference type="OrthoDB" id="9765084at2"/>
<dbReference type="SFLD" id="SFLDS00029">
    <property type="entry name" value="Radical_SAM"/>
    <property type="match status" value="1"/>
</dbReference>
<evidence type="ECO:0000256" key="4">
    <source>
        <dbReference type="ARBA" id="ARBA00023004"/>
    </source>
</evidence>
<dbReference type="InterPro" id="IPR007197">
    <property type="entry name" value="rSAM"/>
</dbReference>
<reference evidence="8" key="1">
    <citation type="submission" date="2016-10" db="EMBL/GenBank/DDBJ databases">
        <authorList>
            <person name="Varghese N."/>
            <person name="Submissions S."/>
        </authorList>
    </citation>
    <scope>NUCLEOTIDE SEQUENCE [LARGE SCALE GENOMIC DNA]</scope>
    <source>
        <strain evidence="8">DSM 8987</strain>
    </source>
</reference>
<comment type="cofactor">
    <cofactor evidence="1">
        <name>[4Fe-4S] cluster</name>
        <dbReference type="ChEBI" id="CHEBI:49883"/>
    </cofactor>
</comment>
<keyword evidence="5" id="KW-0411">Iron-sulfur</keyword>
<dbReference type="InterPro" id="IPR043768">
    <property type="entry name" value="DUF5714"/>
</dbReference>
<dbReference type="CDD" id="cd01335">
    <property type="entry name" value="Radical_SAM"/>
    <property type="match status" value="1"/>
</dbReference>
<dbReference type="SUPFAM" id="SSF102114">
    <property type="entry name" value="Radical SAM enzymes"/>
    <property type="match status" value="1"/>
</dbReference>
<dbReference type="EMBL" id="FNAQ01000003">
    <property type="protein sequence ID" value="SDE07330.1"/>
    <property type="molecule type" value="Genomic_DNA"/>
</dbReference>
<keyword evidence="8" id="KW-1185">Reference proteome</keyword>
<evidence type="ECO:0000313" key="8">
    <source>
        <dbReference type="Proteomes" id="UP000243205"/>
    </source>
</evidence>
<keyword evidence="2" id="KW-0949">S-adenosyl-L-methionine</keyword>
<evidence type="ECO:0000256" key="5">
    <source>
        <dbReference type="ARBA" id="ARBA00023014"/>
    </source>
</evidence>
<dbReference type="PROSITE" id="PS51918">
    <property type="entry name" value="RADICAL_SAM"/>
    <property type="match status" value="1"/>
</dbReference>
<dbReference type="CDD" id="cd02440">
    <property type="entry name" value="AdoMet_MTases"/>
    <property type="match status" value="1"/>
</dbReference>
<evidence type="ECO:0000256" key="2">
    <source>
        <dbReference type="ARBA" id="ARBA00022691"/>
    </source>
</evidence>
<protein>
    <submittedName>
        <fullName evidence="7">Radical SAM superfamily enzyme, MoaA/NifB/PqqE/SkfB family</fullName>
    </submittedName>
</protein>
<dbReference type="Pfam" id="PF18978">
    <property type="entry name" value="DUF5714"/>
    <property type="match status" value="1"/>
</dbReference>